<dbReference type="InterPro" id="IPR002004">
    <property type="entry name" value="PABP_HYD_C"/>
</dbReference>
<dbReference type="PROSITE" id="PS50102">
    <property type="entry name" value="RRM"/>
    <property type="match status" value="4"/>
</dbReference>
<evidence type="ECO:0000256" key="3">
    <source>
        <dbReference type="ARBA" id="ARBA00022884"/>
    </source>
</evidence>
<dbReference type="PROSITE" id="PS51309">
    <property type="entry name" value="PABC"/>
    <property type="match status" value="1"/>
</dbReference>
<feature type="domain" description="PABC" evidence="7">
    <location>
        <begin position="440"/>
        <end position="519"/>
    </location>
</feature>
<dbReference type="CDD" id="cd00590">
    <property type="entry name" value="RRM_SF"/>
    <property type="match status" value="2"/>
</dbReference>
<dbReference type="GO" id="GO:0003723">
    <property type="term" value="F:RNA binding"/>
    <property type="evidence" value="ECO:0007669"/>
    <property type="project" value="UniProtKB-UniRule"/>
</dbReference>
<evidence type="ECO:0000313" key="8">
    <source>
        <dbReference type="EMBL" id="ELP86367.1"/>
    </source>
</evidence>
<dbReference type="SMART" id="SM00360">
    <property type="entry name" value="RRM"/>
    <property type="match status" value="4"/>
</dbReference>
<proteinExistence type="inferred from homology"/>
<reference evidence="8 9" key="1">
    <citation type="submission" date="2012-10" db="EMBL/GenBank/DDBJ databases">
        <authorList>
            <person name="Zafar N."/>
            <person name="Inman J."/>
            <person name="Hall N."/>
            <person name="Lorenzi H."/>
            <person name="Caler E."/>
        </authorList>
    </citation>
    <scope>NUCLEOTIDE SEQUENCE [LARGE SCALE GENOMIC DNA]</scope>
    <source>
        <strain evidence="8 9">IP1</strain>
    </source>
</reference>
<keyword evidence="9" id="KW-1185">Reference proteome</keyword>
<dbReference type="KEGG" id="eiv:EIN_296870"/>
<organism evidence="8 9">
    <name type="scientific">Entamoeba invadens IP1</name>
    <dbReference type="NCBI Taxonomy" id="370355"/>
    <lineage>
        <taxon>Eukaryota</taxon>
        <taxon>Amoebozoa</taxon>
        <taxon>Evosea</taxon>
        <taxon>Archamoebae</taxon>
        <taxon>Mastigamoebida</taxon>
        <taxon>Entamoebidae</taxon>
        <taxon>Entamoeba</taxon>
    </lineage>
</organism>
<dbReference type="OMA" id="NATYSMA"/>
<evidence type="ECO:0000256" key="1">
    <source>
        <dbReference type="ARBA" id="ARBA00008557"/>
    </source>
</evidence>
<dbReference type="SUPFAM" id="SSF54928">
    <property type="entry name" value="RNA-binding domain, RBD"/>
    <property type="match status" value="2"/>
</dbReference>
<dbReference type="OrthoDB" id="19742at2759"/>
<dbReference type="Pfam" id="PF00658">
    <property type="entry name" value="MLLE"/>
    <property type="match status" value="1"/>
</dbReference>
<feature type="compositionally biased region" description="Basic and acidic residues" evidence="5">
    <location>
        <begin position="422"/>
        <end position="450"/>
    </location>
</feature>
<evidence type="ECO:0000259" key="7">
    <source>
        <dbReference type="PROSITE" id="PS51309"/>
    </source>
</evidence>
<sequence length="519" mass="60045">MSAPQNLFPNFDDNKTIFVSSLSKNVTESLLYKEISAKFESQVASVHVSRNEHYDTAIAYVNMNTHEAAKKAIETMNGALIDGKTVNMFWSLKDFKQRTETQTNLFVKNIKKTVSQKEMQDVFMTFGEIISVKLSVNENGASNGFGYVKYRTIEAALKAVENAAEIKAKIGEDNFIVAKFEKQTKNKKTNLYVSNIDKSVNEEQFVKYFETFGPLRKNPDNKFQVLFACDDKHPTAMGFVDFENEEDAQKALTAPKNNVLGQGEIKVDYYMSRSERSRVWLQKSLEIKSNIQGKYKDFNMYINTLKEPTSDAEIRSAFADCGEIYSVRVKYYEKVPTSIAFVCFTSQEAFNKAMTKGEELGWKVCKFMNRQEKFMTNQMYQMGNAFPLNYMTPLFQMFGAQMGAFFQQQQQQQRRPVGPKKPRVERSEKIEKKKYEQKKEEKKPEPKKEIEVTDNMRNDLGEKIYTFVENLKKYDEEMIGRITGILLESIEYSVLLPMMDDHEQLIKVIEQIHESVTKK</sequence>
<dbReference type="SUPFAM" id="SSF63570">
    <property type="entry name" value="PABC (PABP) domain"/>
    <property type="match status" value="1"/>
</dbReference>
<comment type="similarity">
    <text evidence="1">Belongs to the polyadenylate-binding protein type-1 family.</text>
</comment>
<gene>
    <name evidence="8" type="ORF">EIN_296870</name>
</gene>
<feature type="region of interest" description="Disordered" evidence="5">
    <location>
        <begin position="409"/>
        <end position="450"/>
    </location>
</feature>
<dbReference type="GeneID" id="14885342"/>
<dbReference type="Gene3D" id="1.10.1900.10">
    <property type="entry name" value="c-terminal domain of poly(a) binding protein"/>
    <property type="match status" value="1"/>
</dbReference>
<dbReference type="AlphaFoldDB" id="L7FL79"/>
<dbReference type="InterPro" id="IPR035979">
    <property type="entry name" value="RBD_domain_sf"/>
</dbReference>
<dbReference type="InterPro" id="IPR036053">
    <property type="entry name" value="PABP-dom"/>
</dbReference>
<dbReference type="RefSeq" id="XP_004185713.1">
    <property type="nucleotide sequence ID" value="XM_004185665.1"/>
</dbReference>
<dbReference type="VEuPathDB" id="AmoebaDB:EIN_296870"/>
<dbReference type="FunFam" id="3.30.70.330:FF:000708">
    <property type="entry name" value="Polyadenylate-binding protein, putative"/>
    <property type="match status" value="1"/>
</dbReference>
<feature type="domain" description="RRM" evidence="6">
    <location>
        <begin position="189"/>
        <end position="272"/>
    </location>
</feature>
<feature type="domain" description="RRM" evidence="6">
    <location>
        <begin position="15"/>
        <end position="93"/>
    </location>
</feature>
<accession>L7FL79</accession>
<evidence type="ECO:0000256" key="2">
    <source>
        <dbReference type="ARBA" id="ARBA00022737"/>
    </source>
</evidence>
<keyword evidence="3 4" id="KW-0694">RNA-binding</keyword>
<protein>
    <submittedName>
        <fullName evidence="8">Polyadenylate-binding protein, putative</fullName>
    </submittedName>
</protein>
<feature type="domain" description="RRM" evidence="6">
    <location>
        <begin position="298"/>
        <end position="379"/>
    </location>
</feature>
<dbReference type="InterPro" id="IPR000504">
    <property type="entry name" value="RRM_dom"/>
</dbReference>
<evidence type="ECO:0000259" key="6">
    <source>
        <dbReference type="PROSITE" id="PS50102"/>
    </source>
</evidence>
<dbReference type="InterPro" id="IPR012677">
    <property type="entry name" value="Nucleotide-bd_a/b_plait_sf"/>
</dbReference>
<dbReference type="EMBL" id="KB206986">
    <property type="protein sequence ID" value="ELP86367.1"/>
    <property type="molecule type" value="Genomic_DNA"/>
</dbReference>
<dbReference type="Gene3D" id="3.30.70.330">
    <property type="match status" value="4"/>
</dbReference>
<feature type="domain" description="RRM" evidence="6">
    <location>
        <begin position="103"/>
        <end position="183"/>
    </location>
</feature>
<evidence type="ECO:0000256" key="4">
    <source>
        <dbReference type="PROSITE-ProRule" id="PRU00176"/>
    </source>
</evidence>
<keyword evidence="2" id="KW-0677">Repeat</keyword>
<dbReference type="PANTHER" id="PTHR24012">
    <property type="entry name" value="RNA BINDING PROTEIN"/>
    <property type="match status" value="1"/>
</dbReference>
<name>L7FL79_ENTIV</name>
<dbReference type="Proteomes" id="UP000014680">
    <property type="component" value="Unassembled WGS sequence"/>
</dbReference>
<evidence type="ECO:0000313" key="9">
    <source>
        <dbReference type="Proteomes" id="UP000014680"/>
    </source>
</evidence>
<evidence type="ECO:0000256" key="5">
    <source>
        <dbReference type="SAM" id="MobiDB-lite"/>
    </source>
</evidence>
<dbReference type="Pfam" id="PF00076">
    <property type="entry name" value="RRM_1"/>
    <property type="match status" value="4"/>
</dbReference>